<gene>
    <name evidence="1" type="primary">HACE1_4</name>
    <name evidence="1" type="ORF">FOZ63_005965</name>
</gene>
<dbReference type="EMBL" id="JABANO010021809">
    <property type="protein sequence ID" value="KAF4726202.1"/>
    <property type="molecule type" value="Genomic_DNA"/>
</dbReference>
<organism evidence="1 2">
    <name type="scientific">Perkinsus olseni</name>
    <name type="common">Perkinsus atlanticus</name>
    <dbReference type="NCBI Taxonomy" id="32597"/>
    <lineage>
        <taxon>Eukaryota</taxon>
        <taxon>Sar</taxon>
        <taxon>Alveolata</taxon>
        <taxon>Perkinsozoa</taxon>
        <taxon>Perkinsea</taxon>
        <taxon>Perkinsida</taxon>
        <taxon>Perkinsidae</taxon>
        <taxon>Perkinsus</taxon>
    </lineage>
</organism>
<reference evidence="1 2" key="1">
    <citation type="submission" date="2020-04" db="EMBL/GenBank/DDBJ databases">
        <title>Perkinsus olseni comparative genomics.</title>
        <authorList>
            <person name="Bogema D.R."/>
        </authorList>
    </citation>
    <scope>NUCLEOTIDE SEQUENCE [LARGE SCALE GENOMIC DNA]</scope>
    <source>
        <strain evidence="1 2">ATCC PRA-207</strain>
    </source>
</reference>
<sequence length="161" mass="17889">ASPDYDISLDVALTCWLSARVLLSQISRVVNYPHRTLSRSRGQPRAASESQGTATRVTVSVQSRHCALLLAVMGRKMLQKALSTYPDLDDSITMDPSGSHHNMHLMADVVELLCKVHVEDRHHMIRSLCLDAFYKLHGADLLMEILLLALDMLQRLGDGPS</sequence>
<dbReference type="AlphaFoldDB" id="A0A7J6S146"/>
<keyword evidence="2" id="KW-1185">Reference proteome</keyword>
<feature type="non-terminal residue" evidence="1">
    <location>
        <position position="1"/>
    </location>
</feature>
<comment type="caution">
    <text evidence="1">The sequence shown here is derived from an EMBL/GenBank/DDBJ whole genome shotgun (WGS) entry which is preliminary data.</text>
</comment>
<feature type="non-terminal residue" evidence="1">
    <location>
        <position position="161"/>
    </location>
</feature>
<evidence type="ECO:0000313" key="2">
    <source>
        <dbReference type="Proteomes" id="UP000553632"/>
    </source>
</evidence>
<name>A0A7J6S146_PEROL</name>
<dbReference type="Proteomes" id="UP000553632">
    <property type="component" value="Unassembled WGS sequence"/>
</dbReference>
<accession>A0A7J6S146</accession>
<protein>
    <submittedName>
        <fullName evidence="1">E3 ubiquitin-protein ligase</fullName>
    </submittedName>
</protein>
<proteinExistence type="predicted"/>
<evidence type="ECO:0000313" key="1">
    <source>
        <dbReference type="EMBL" id="KAF4726202.1"/>
    </source>
</evidence>